<protein>
    <submittedName>
        <fullName evidence="8">MFS transporter</fullName>
    </submittedName>
</protein>
<feature type="transmembrane region" description="Helical" evidence="6">
    <location>
        <begin position="215"/>
        <end position="235"/>
    </location>
</feature>
<feature type="domain" description="Major facilitator superfamily (MFS) profile" evidence="7">
    <location>
        <begin position="15"/>
        <end position="388"/>
    </location>
</feature>
<evidence type="ECO:0000256" key="1">
    <source>
        <dbReference type="ARBA" id="ARBA00004651"/>
    </source>
</evidence>
<feature type="transmembrane region" description="Helical" evidence="6">
    <location>
        <begin position="255"/>
        <end position="273"/>
    </location>
</feature>
<keyword evidence="9" id="KW-1185">Reference proteome</keyword>
<dbReference type="AlphaFoldDB" id="A0A8J3QBP7"/>
<name>A0A8J3QBP7_9ACTN</name>
<dbReference type="Pfam" id="PF07690">
    <property type="entry name" value="MFS_1"/>
    <property type="match status" value="1"/>
</dbReference>
<feature type="transmembrane region" description="Helical" evidence="6">
    <location>
        <begin position="303"/>
        <end position="325"/>
    </location>
</feature>
<evidence type="ECO:0000256" key="3">
    <source>
        <dbReference type="ARBA" id="ARBA00022692"/>
    </source>
</evidence>
<feature type="transmembrane region" description="Helical" evidence="6">
    <location>
        <begin position="370"/>
        <end position="387"/>
    </location>
</feature>
<feature type="transmembrane region" description="Helical" evidence="6">
    <location>
        <begin position="337"/>
        <end position="364"/>
    </location>
</feature>
<dbReference type="PANTHER" id="PTHR43124">
    <property type="entry name" value="PURINE EFFLUX PUMP PBUE"/>
    <property type="match status" value="1"/>
</dbReference>
<keyword evidence="3 6" id="KW-0812">Transmembrane</keyword>
<feature type="transmembrane region" description="Helical" evidence="6">
    <location>
        <begin position="172"/>
        <end position="194"/>
    </location>
</feature>
<evidence type="ECO:0000256" key="5">
    <source>
        <dbReference type="ARBA" id="ARBA00023136"/>
    </source>
</evidence>
<gene>
    <name evidence="8" type="ORF">Rhe02_58810</name>
</gene>
<keyword evidence="5 6" id="KW-0472">Membrane</keyword>
<dbReference type="CDD" id="cd17324">
    <property type="entry name" value="MFS_NepI_like"/>
    <property type="match status" value="1"/>
</dbReference>
<dbReference type="SUPFAM" id="SSF103473">
    <property type="entry name" value="MFS general substrate transporter"/>
    <property type="match status" value="1"/>
</dbReference>
<dbReference type="Proteomes" id="UP000612899">
    <property type="component" value="Unassembled WGS sequence"/>
</dbReference>
<evidence type="ECO:0000256" key="2">
    <source>
        <dbReference type="ARBA" id="ARBA00022475"/>
    </source>
</evidence>
<dbReference type="PROSITE" id="PS50850">
    <property type="entry name" value="MFS"/>
    <property type="match status" value="1"/>
</dbReference>
<dbReference type="InterPro" id="IPR050189">
    <property type="entry name" value="MFS_Efflux_Transporters"/>
</dbReference>
<reference evidence="8" key="1">
    <citation type="submission" date="2021-01" db="EMBL/GenBank/DDBJ databases">
        <title>Whole genome shotgun sequence of Rhizocola hellebori NBRC 109834.</title>
        <authorList>
            <person name="Komaki H."/>
            <person name="Tamura T."/>
        </authorList>
    </citation>
    <scope>NUCLEOTIDE SEQUENCE</scope>
    <source>
        <strain evidence="8">NBRC 109834</strain>
    </source>
</reference>
<evidence type="ECO:0000259" key="7">
    <source>
        <dbReference type="PROSITE" id="PS50850"/>
    </source>
</evidence>
<sequence length="388" mass="39178">MRLMTQAASVTRHSVAALTAFGALILATFCFVTSENLPAGLLPFIAEDLHSSLSAVGLLVTGYGLTVAVVSVPLTRATRAIPRRALLSGLLAVFVAASLGSTLAPTIEWLMVTRVVSALTHAVFWAVALITAAGLFSPQVRGRVVSAVFGASSVATVLGVPAGTWLGERAGWRSAFLVLTCLGVLALAAIVTLLPNTPAGQGHAEHAAEPDRRRYAILLIGTGLAIAGLSAATTYTVPFLLQVSHFSGDAIGPLLFLRGLAGIAAMAVAGVLLDRRPHQALVVPTALLALALFSLFALGADPIVAAVAMAVSGAAMFMMIAALANRVLQVAPGSTDIASAGFSAVFNVSIAAGAAIGAVLLPALGVRSTALAAAILTAGAAALLARYP</sequence>
<feature type="transmembrane region" description="Helical" evidence="6">
    <location>
        <begin position="86"/>
        <end position="107"/>
    </location>
</feature>
<keyword evidence="4 6" id="KW-1133">Transmembrane helix</keyword>
<dbReference type="InterPro" id="IPR036259">
    <property type="entry name" value="MFS_trans_sf"/>
</dbReference>
<dbReference type="EMBL" id="BONY01000040">
    <property type="protein sequence ID" value="GIH07814.1"/>
    <property type="molecule type" value="Genomic_DNA"/>
</dbReference>
<comment type="subcellular location">
    <subcellularLocation>
        <location evidence="1">Cell membrane</location>
        <topology evidence="1">Multi-pass membrane protein</topology>
    </subcellularLocation>
</comment>
<proteinExistence type="predicted"/>
<dbReference type="InterPro" id="IPR020846">
    <property type="entry name" value="MFS_dom"/>
</dbReference>
<keyword evidence="2" id="KW-1003">Cell membrane</keyword>
<accession>A0A8J3QBP7</accession>
<dbReference type="GO" id="GO:0022857">
    <property type="term" value="F:transmembrane transporter activity"/>
    <property type="evidence" value="ECO:0007669"/>
    <property type="project" value="InterPro"/>
</dbReference>
<dbReference type="PANTHER" id="PTHR43124:SF3">
    <property type="entry name" value="CHLORAMPHENICOL EFFLUX PUMP RV0191"/>
    <property type="match status" value="1"/>
</dbReference>
<comment type="caution">
    <text evidence="8">The sequence shown here is derived from an EMBL/GenBank/DDBJ whole genome shotgun (WGS) entry which is preliminary data.</text>
</comment>
<dbReference type="InterPro" id="IPR011701">
    <property type="entry name" value="MFS"/>
</dbReference>
<evidence type="ECO:0000256" key="4">
    <source>
        <dbReference type="ARBA" id="ARBA00022989"/>
    </source>
</evidence>
<organism evidence="8 9">
    <name type="scientific">Rhizocola hellebori</name>
    <dbReference type="NCBI Taxonomy" id="1392758"/>
    <lineage>
        <taxon>Bacteria</taxon>
        <taxon>Bacillati</taxon>
        <taxon>Actinomycetota</taxon>
        <taxon>Actinomycetes</taxon>
        <taxon>Micromonosporales</taxon>
        <taxon>Micromonosporaceae</taxon>
        <taxon>Rhizocola</taxon>
    </lineage>
</organism>
<evidence type="ECO:0000313" key="8">
    <source>
        <dbReference type="EMBL" id="GIH07814.1"/>
    </source>
</evidence>
<evidence type="ECO:0000313" key="9">
    <source>
        <dbReference type="Proteomes" id="UP000612899"/>
    </source>
</evidence>
<feature type="transmembrane region" description="Helical" evidence="6">
    <location>
        <begin position="280"/>
        <end position="297"/>
    </location>
</feature>
<dbReference type="GO" id="GO:0005886">
    <property type="term" value="C:plasma membrane"/>
    <property type="evidence" value="ECO:0007669"/>
    <property type="project" value="UniProtKB-SubCell"/>
</dbReference>
<feature type="transmembrane region" description="Helical" evidence="6">
    <location>
        <begin position="54"/>
        <end position="74"/>
    </location>
</feature>
<dbReference type="Gene3D" id="1.20.1250.20">
    <property type="entry name" value="MFS general substrate transporter like domains"/>
    <property type="match status" value="1"/>
</dbReference>
<feature type="transmembrane region" description="Helical" evidence="6">
    <location>
        <begin position="144"/>
        <end position="166"/>
    </location>
</feature>
<evidence type="ECO:0000256" key="6">
    <source>
        <dbReference type="SAM" id="Phobius"/>
    </source>
</evidence>
<feature type="transmembrane region" description="Helical" evidence="6">
    <location>
        <begin position="119"/>
        <end position="137"/>
    </location>
</feature>